<dbReference type="AlphaFoldDB" id="A0A059CN88"/>
<feature type="coiled-coil region" evidence="1">
    <location>
        <begin position="165"/>
        <end position="192"/>
    </location>
</feature>
<dbReference type="eggNOG" id="KOG4282">
    <property type="taxonomic scope" value="Eukaryota"/>
</dbReference>
<dbReference type="PANTHER" id="PTHR31307:SF8">
    <property type="entry name" value="ALCOHOL DEHYDROGENASE TRANSCRIPTION FACTOR MYB_SANT-LIKE FAMILY PROTEIN"/>
    <property type="match status" value="1"/>
</dbReference>
<dbReference type="EMBL" id="KK198755">
    <property type="protein sequence ID" value="KCW79709.1"/>
    <property type="molecule type" value="Genomic_DNA"/>
</dbReference>
<feature type="region of interest" description="Disordered" evidence="2">
    <location>
        <begin position="236"/>
        <end position="276"/>
    </location>
</feature>
<evidence type="ECO:0000256" key="2">
    <source>
        <dbReference type="SAM" id="MobiDB-lite"/>
    </source>
</evidence>
<feature type="compositionally biased region" description="Low complexity" evidence="2">
    <location>
        <begin position="32"/>
        <end position="41"/>
    </location>
</feature>
<dbReference type="Gramene" id="KCW79709">
    <property type="protein sequence ID" value="KCW79709"/>
    <property type="gene ID" value="EUGRSUZ_C01064"/>
</dbReference>
<name>A0A059CN88_EUCGR</name>
<dbReference type="InterPro" id="IPR044823">
    <property type="entry name" value="ASIL1/2-like"/>
</dbReference>
<protein>
    <recommendedName>
        <fullName evidence="3">Myb/SANT-like DNA-binding domain-containing protein</fullName>
    </recommendedName>
</protein>
<sequence>MDDAEGDPASSSMADPYRSKRLKRSSRGQALPGRPGPAAARRGVRSLDGGGGYGDDGDDGGGNYGIRQNPSYGYDYQNGHGGFSGGGGGGQGYVRKRGQEELVPAHEYGAGFPDQAPPWSDYAKFTLLEVWGERFMQLGGKSVRSEDWSEIAEKVSEWARMEYTEVDCRQQLDALKKKYKKERAKMERTRVTPSWMHFKKMDVLMDTNMEDGGLACGVDSGEFCFADTTVYLDKSNAFDEMRDSPGESESEMDGDEEQDDDMPPPRKENGGEGMRVLVDSIEKFGELYEKIETNKREQMMELKKMRADFQRELDLQKKEILERAEAEIAKIQAGGMDDGDEDDDDICSE</sequence>
<feature type="compositionally biased region" description="Acidic residues" evidence="2">
    <location>
        <begin position="246"/>
        <end position="262"/>
    </location>
</feature>
<organism evidence="4">
    <name type="scientific">Eucalyptus grandis</name>
    <name type="common">Flooded gum</name>
    <dbReference type="NCBI Taxonomy" id="71139"/>
    <lineage>
        <taxon>Eukaryota</taxon>
        <taxon>Viridiplantae</taxon>
        <taxon>Streptophyta</taxon>
        <taxon>Embryophyta</taxon>
        <taxon>Tracheophyta</taxon>
        <taxon>Spermatophyta</taxon>
        <taxon>Magnoliopsida</taxon>
        <taxon>eudicotyledons</taxon>
        <taxon>Gunneridae</taxon>
        <taxon>Pentapetalae</taxon>
        <taxon>rosids</taxon>
        <taxon>malvids</taxon>
        <taxon>Myrtales</taxon>
        <taxon>Myrtaceae</taxon>
        <taxon>Myrtoideae</taxon>
        <taxon>Eucalypteae</taxon>
        <taxon>Eucalyptus</taxon>
    </lineage>
</organism>
<reference evidence="4" key="1">
    <citation type="submission" date="2013-07" db="EMBL/GenBank/DDBJ databases">
        <title>The genome of Eucalyptus grandis.</title>
        <authorList>
            <person name="Schmutz J."/>
            <person name="Hayes R."/>
            <person name="Myburg A."/>
            <person name="Tuskan G."/>
            <person name="Grattapaglia D."/>
            <person name="Rokhsar D.S."/>
        </authorList>
    </citation>
    <scope>NUCLEOTIDE SEQUENCE</scope>
    <source>
        <tissue evidence="4">Leaf extractions</tissue>
    </source>
</reference>
<feature type="compositionally biased region" description="Basic and acidic residues" evidence="2">
    <location>
        <begin position="236"/>
        <end position="245"/>
    </location>
</feature>
<keyword evidence="1" id="KW-0175">Coiled coil</keyword>
<dbReference type="Pfam" id="PF13837">
    <property type="entry name" value="Myb_DNA-bind_4"/>
    <property type="match status" value="1"/>
</dbReference>
<feature type="compositionally biased region" description="Gly residues" evidence="2">
    <location>
        <begin position="79"/>
        <end position="92"/>
    </location>
</feature>
<dbReference type="InParanoid" id="A0A059CN88"/>
<accession>A0A059CN88</accession>
<dbReference type="GO" id="GO:0005634">
    <property type="term" value="C:nucleus"/>
    <property type="evidence" value="ECO:0000318"/>
    <property type="project" value="GO_Central"/>
</dbReference>
<evidence type="ECO:0000256" key="1">
    <source>
        <dbReference type="SAM" id="Coils"/>
    </source>
</evidence>
<dbReference type="GO" id="GO:0000976">
    <property type="term" value="F:transcription cis-regulatory region binding"/>
    <property type="evidence" value="ECO:0000318"/>
    <property type="project" value="GO_Central"/>
</dbReference>
<dbReference type="PANTHER" id="PTHR31307">
    <property type="entry name" value="TRIHELIX TRANSCRIPTION FACTOR ASIL2"/>
    <property type="match status" value="1"/>
</dbReference>
<feature type="region of interest" description="Disordered" evidence="2">
    <location>
        <begin position="1"/>
        <end position="93"/>
    </location>
</feature>
<dbReference type="InterPro" id="IPR044822">
    <property type="entry name" value="Myb_DNA-bind_4"/>
</dbReference>
<evidence type="ECO:0000313" key="4">
    <source>
        <dbReference type="EMBL" id="KCW79709.1"/>
    </source>
</evidence>
<gene>
    <name evidence="4" type="ORF">EUGRSUZ_C01064</name>
</gene>
<dbReference type="STRING" id="71139.A0A059CN88"/>
<proteinExistence type="predicted"/>
<feature type="domain" description="Myb/SANT-like DNA-binding" evidence="3">
    <location>
        <begin position="118"/>
        <end position="203"/>
    </location>
</feature>
<feature type="compositionally biased region" description="Gly residues" evidence="2">
    <location>
        <begin position="48"/>
        <end position="64"/>
    </location>
</feature>
<feature type="coiled-coil region" evidence="1">
    <location>
        <begin position="288"/>
        <end position="319"/>
    </location>
</feature>
<evidence type="ECO:0000259" key="3">
    <source>
        <dbReference type="Pfam" id="PF13837"/>
    </source>
</evidence>